<protein>
    <submittedName>
        <fullName evidence="5">ATP-dependent RecD-like DNA helicase</fullName>
    </submittedName>
</protein>
<feature type="domain" description="AAA+ ATPase" evidence="4">
    <location>
        <begin position="44"/>
        <end position="295"/>
    </location>
</feature>
<accession>A0ABW1ZTI2</accession>
<dbReference type="InterPro" id="IPR027785">
    <property type="entry name" value="UvrD-like_helicase_C"/>
</dbReference>
<organism evidence="5 6">
    <name type="scientific">Deinococcus multiflagellatus</name>
    <dbReference type="NCBI Taxonomy" id="1656887"/>
    <lineage>
        <taxon>Bacteria</taxon>
        <taxon>Thermotogati</taxon>
        <taxon>Deinococcota</taxon>
        <taxon>Deinococci</taxon>
        <taxon>Deinococcales</taxon>
        <taxon>Deinococcaceae</taxon>
        <taxon>Deinococcus</taxon>
    </lineage>
</organism>
<dbReference type="Proteomes" id="UP001596317">
    <property type="component" value="Unassembled WGS sequence"/>
</dbReference>
<dbReference type="Pfam" id="PF13604">
    <property type="entry name" value="AAA_30"/>
    <property type="match status" value="1"/>
</dbReference>
<keyword evidence="1" id="KW-0547">Nucleotide-binding</keyword>
<evidence type="ECO:0000256" key="3">
    <source>
        <dbReference type="SAM" id="MobiDB-lite"/>
    </source>
</evidence>
<evidence type="ECO:0000256" key="2">
    <source>
        <dbReference type="ARBA" id="ARBA00022840"/>
    </source>
</evidence>
<dbReference type="PANTHER" id="PTHR43788:SF6">
    <property type="entry name" value="DNA HELICASE B"/>
    <property type="match status" value="1"/>
</dbReference>
<dbReference type="Gene3D" id="3.40.50.300">
    <property type="entry name" value="P-loop containing nucleotide triphosphate hydrolases"/>
    <property type="match status" value="2"/>
</dbReference>
<dbReference type="CDD" id="cd18809">
    <property type="entry name" value="SF1_C_RecD"/>
    <property type="match status" value="1"/>
</dbReference>
<evidence type="ECO:0000313" key="5">
    <source>
        <dbReference type="EMBL" id="MFC6663797.1"/>
    </source>
</evidence>
<dbReference type="Gene3D" id="2.30.30.940">
    <property type="match status" value="1"/>
</dbReference>
<sequence length="399" mass="41303">MPRGTGPGGRPAASAARGAEGHAAPSPRGPLSTEQYGALGLAERHPVTVLTGGPGTGKSTTLRALAEMLGRGRLALAAPTGKAAARLSDTTGREAQTLHRLLGAGARGFTFHGKNPLPLDALVIDEASMIDTALLLAVLDAVTAGTRVILVGDVHQLPPIAPGLPLQALLGTVPTTHLTRIYRQAQDSPIVALAYDIGDGERLRPETLPLPFTELQDAQTAARLALDAGAQLLAPTRKGPLGTQALNAAARRLSGRSGGLPVTDGQAGVGDPVVCTRNLHGAGVMNGMMGVVTGESEQDGGTLTVQFDDTELAFQGTARAALMPAYALTVHRAQGSEWPAVAVVLHGSHSVMLSRTLAYTAVTRAKETLLLMGELEAWNQAITHPTPPRHCGLEERLHT</sequence>
<evidence type="ECO:0000256" key="1">
    <source>
        <dbReference type="ARBA" id="ARBA00022741"/>
    </source>
</evidence>
<dbReference type="PANTHER" id="PTHR43788">
    <property type="entry name" value="DNA2/NAM7 HELICASE FAMILY MEMBER"/>
    <property type="match status" value="1"/>
</dbReference>
<dbReference type="CDD" id="cd17933">
    <property type="entry name" value="DEXSc_RecD-like"/>
    <property type="match status" value="1"/>
</dbReference>
<dbReference type="SUPFAM" id="SSF52540">
    <property type="entry name" value="P-loop containing nucleoside triphosphate hydrolases"/>
    <property type="match status" value="2"/>
</dbReference>
<gene>
    <name evidence="5" type="ORF">ACFP90_27780</name>
</gene>
<keyword evidence="2" id="KW-0067">ATP-binding</keyword>
<reference evidence="6" key="1">
    <citation type="journal article" date="2019" name="Int. J. Syst. Evol. Microbiol.">
        <title>The Global Catalogue of Microorganisms (GCM) 10K type strain sequencing project: providing services to taxonomists for standard genome sequencing and annotation.</title>
        <authorList>
            <consortium name="The Broad Institute Genomics Platform"/>
            <consortium name="The Broad Institute Genome Sequencing Center for Infectious Disease"/>
            <person name="Wu L."/>
            <person name="Ma J."/>
        </authorList>
    </citation>
    <scope>NUCLEOTIDE SEQUENCE [LARGE SCALE GENOMIC DNA]</scope>
    <source>
        <strain evidence="6">CCUG 63830</strain>
    </source>
</reference>
<dbReference type="InterPro" id="IPR027417">
    <property type="entry name" value="P-loop_NTPase"/>
</dbReference>
<dbReference type="InterPro" id="IPR003593">
    <property type="entry name" value="AAA+_ATPase"/>
</dbReference>
<name>A0ABW1ZTI2_9DEIO</name>
<dbReference type="InterPro" id="IPR050534">
    <property type="entry name" value="Coronavir_polyprotein_1ab"/>
</dbReference>
<evidence type="ECO:0000259" key="4">
    <source>
        <dbReference type="SMART" id="SM00382"/>
    </source>
</evidence>
<dbReference type="Pfam" id="PF13538">
    <property type="entry name" value="UvrD_C_2"/>
    <property type="match status" value="1"/>
</dbReference>
<dbReference type="EMBL" id="JBHSWB010000004">
    <property type="protein sequence ID" value="MFC6663797.1"/>
    <property type="molecule type" value="Genomic_DNA"/>
</dbReference>
<proteinExistence type="predicted"/>
<dbReference type="RefSeq" id="WP_380059407.1">
    <property type="nucleotide sequence ID" value="NZ_JBHSWB010000004.1"/>
</dbReference>
<evidence type="ECO:0000313" key="6">
    <source>
        <dbReference type="Proteomes" id="UP001596317"/>
    </source>
</evidence>
<keyword evidence="6" id="KW-1185">Reference proteome</keyword>
<dbReference type="SMART" id="SM00382">
    <property type="entry name" value="AAA"/>
    <property type="match status" value="1"/>
</dbReference>
<feature type="region of interest" description="Disordered" evidence="3">
    <location>
        <begin position="1"/>
        <end position="34"/>
    </location>
</feature>
<feature type="compositionally biased region" description="Low complexity" evidence="3">
    <location>
        <begin position="10"/>
        <end position="25"/>
    </location>
</feature>
<comment type="caution">
    <text evidence="5">The sequence shown here is derived from an EMBL/GenBank/DDBJ whole genome shotgun (WGS) entry which is preliminary data.</text>
</comment>